<dbReference type="SUPFAM" id="SSF46785">
    <property type="entry name" value="Winged helix' DNA-binding domain"/>
    <property type="match status" value="1"/>
</dbReference>
<gene>
    <name evidence="1" type="ORF">E6H05_01945</name>
</gene>
<comment type="caution">
    <text evidence="1">The sequence shown here is derived from an EMBL/GenBank/DDBJ whole genome shotgun (WGS) entry which is preliminary data.</text>
</comment>
<evidence type="ECO:0000313" key="1">
    <source>
        <dbReference type="EMBL" id="TMI76995.1"/>
    </source>
</evidence>
<dbReference type="Proteomes" id="UP000318834">
    <property type="component" value="Unassembled WGS sequence"/>
</dbReference>
<evidence type="ECO:0000313" key="2">
    <source>
        <dbReference type="Proteomes" id="UP000318834"/>
    </source>
</evidence>
<sequence length="97" mass="11017">MRGLQKHDLLSYLAHTDEADANGVARAFGVHYSVAAMGLLRLVRQGLATRERAGEQGVYRYRLSERGQSRLTYFQKRSKARSETGLIENIEPPEMKH</sequence>
<organism evidence="1 2">
    <name type="scientific">Candidatus Segetimicrobium genomatis</name>
    <dbReference type="NCBI Taxonomy" id="2569760"/>
    <lineage>
        <taxon>Bacteria</taxon>
        <taxon>Bacillati</taxon>
        <taxon>Candidatus Sysuimicrobiota</taxon>
        <taxon>Candidatus Sysuimicrobiia</taxon>
        <taxon>Candidatus Sysuimicrobiales</taxon>
        <taxon>Candidatus Segetimicrobiaceae</taxon>
        <taxon>Candidatus Segetimicrobium</taxon>
    </lineage>
</organism>
<dbReference type="Gene3D" id="1.10.10.10">
    <property type="entry name" value="Winged helix-like DNA-binding domain superfamily/Winged helix DNA-binding domain"/>
    <property type="match status" value="1"/>
</dbReference>
<dbReference type="AlphaFoldDB" id="A0A537J0F2"/>
<protein>
    <recommendedName>
        <fullName evidence="3">MarR family transcriptional regulator</fullName>
    </recommendedName>
</protein>
<accession>A0A537J0F2</accession>
<reference evidence="1 2" key="1">
    <citation type="journal article" date="2019" name="Nat. Microbiol.">
        <title>Mediterranean grassland soil C-N compound turnover is dependent on rainfall and depth, and is mediated by genomically divergent microorganisms.</title>
        <authorList>
            <person name="Diamond S."/>
            <person name="Andeer P.F."/>
            <person name="Li Z."/>
            <person name="Crits-Christoph A."/>
            <person name="Burstein D."/>
            <person name="Anantharaman K."/>
            <person name="Lane K.R."/>
            <person name="Thomas B.C."/>
            <person name="Pan C."/>
            <person name="Northen T.R."/>
            <person name="Banfield J.F."/>
        </authorList>
    </citation>
    <scope>NUCLEOTIDE SEQUENCE [LARGE SCALE GENOMIC DNA]</scope>
    <source>
        <strain evidence="1">NP_8</strain>
    </source>
</reference>
<dbReference type="InterPro" id="IPR036388">
    <property type="entry name" value="WH-like_DNA-bd_sf"/>
</dbReference>
<proteinExistence type="predicted"/>
<dbReference type="EMBL" id="VBAP01000008">
    <property type="protein sequence ID" value="TMI76995.1"/>
    <property type="molecule type" value="Genomic_DNA"/>
</dbReference>
<evidence type="ECO:0008006" key="3">
    <source>
        <dbReference type="Google" id="ProtNLM"/>
    </source>
</evidence>
<name>A0A537J0F2_9BACT</name>
<dbReference type="InterPro" id="IPR036390">
    <property type="entry name" value="WH_DNA-bd_sf"/>
</dbReference>